<dbReference type="InterPro" id="IPR054491">
    <property type="entry name" value="MGH1-like_GH"/>
</dbReference>
<protein>
    <recommendedName>
        <fullName evidence="4">Mannosylglycerate hydrolase MGH1-like glycoside hydrolase domain-containing protein</fullName>
    </recommendedName>
</protein>
<dbReference type="EMBL" id="LQRT01000005">
    <property type="protein sequence ID" value="KZS41362.1"/>
    <property type="molecule type" value="Genomic_DNA"/>
</dbReference>
<proteinExistence type="inferred from homology"/>
<evidence type="ECO:0000313" key="5">
    <source>
        <dbReference type="EMBL" id="KZS41362.1"/>
    </source>
</evidence>
<dbReference type="STRING" id="1642818.AWE51_21915"/>
<dbReference type="PANTHER" id="PTHR10412:SF11">
    <property type="entry name" value="MANNOSYL-OLIGOSACCHARIDE GLUCOSIDASE"/>
    <property type="match status" value="1"/>
</dbReference>
<comment type="similarity">
    <text evidence="1">Belongs to the glycosyl hydrolase 63 family.</text>
</comment>
<accession>A0A163BG90</accession>
<sequence>MINQDAFFVHFFGLRNFLQTNIDMMKRREFAKKIGVSASFASLSGIYACNTETTTKLENEKECPSIFKVTPELSKQMYDRAIEITKSKVRGGDTEAFFKKPFIDAAFSKNIFLWDTCFMVCFAKYHLDELPVFQALDNFYDQMDDDGFICREYRHNGQPLWPKDHPVSINPPLLAFAELELFSVTKDKERLKKVYPSLKKNFEFLIKNYQAEDGLFYADTLGMGMDNIQRYPNGWNNEGKGISHHELGEKLGKMGVSGEEWLSTFILEYQKTLQGVWNVQGRLVDFSCQMAMLADQLKTIASLINVSEDSKAYTSIHNTITVAVNKCCWNEEDGMYYDLGFGKQIKRKHIGMYWALLGKVVPDNRIEKFISHLENPKEFGRRTPLPALSADEPEYKGWGDYWRGGVWAPTSYMVLKGLTKYGHHDLAKRLATKTYSRVAEVFAMTHTFWENYSPDLVSYGMPAKKDFCGWTALIPVAIYHEYLS</sequence>
<comment type="caution">
    <text evidence="5">The sequence shown here is derived from an EMBL/GenBank/DDBJ whole genome shotgun (WGS) entry which is preliminary data.</text>
</comment>
<evidence type="ECO:0000313" key="6">
    <source>
        <dbReference type="Proteomes" id="UP000076715"/>
    </source>
</evidence>
<dbReference type="InterPro" id="IPR012341">
    <property type="entry name" value="6hp_glycosidase-like_sf"/>
</dbReference>
<dbReference type="GO" id="GO:0004573">
    <property type="term" value="F:Glc3Man9GlcNAc2 oligosaccharide glucosidase activity"/>
    <property type="evidence" value="ECO:0007669"/>
    <property type="project" value="InterPro"/>
</dbReference>
<evidence type="ECO:0000256" key="2">
    <source>
        <dbReference type="ARBA" id="ARBA00022801"/>
    </source>
</evidence>
<evidence type="ECO:0000256" key="3">
    <source>
        <dbReference type="ARBA" id="ARBA00023295"/>
    </source>
</evidence>
<dbReference type="SUPFAM" id="SSF48208">
    <property type="entry name" value="Six-hairpin glycosidases"/>
    <property type="match status" value="1"/>
</dbReference>
<dbReference type="PANTHER" id="PTHR10412">
    <property type="entry name" value="MANNOSYL-OLIGOSACCHARIDE GLUCOSIDASE"/>
    <property type="match status" value="1"/>
</dbReference>
<keyword evidence="3" id="KW-0326">Glycosidase</keyword>
<dbReference type="GO" id="GO:0006487">
    <property type="term" value="P:protein N-linked glycosylation"/>
    <property type="evidence" value="ECO:0007669"/>
    <property type="project" value="TreeGrafter"/>
</dbReference>
<reference evidence="5 6" key="1">
    <citation type="submission" date="2016-01" db="EMBL/GenBank/DDBJ databases">
        <title>The draft genome sequence of Aquimarina sp. RZW4-3-2.</title>
        <authorList>
            <person name="Wang Y."/>
        </authorList>
    </citation>
    <scope>NUCLEOTIDE SEQUENCE [LARGE SCALE GENOMIC DNA]</scope>
    <source>
        <strain evidence="5 6">RZW4-3-2</strain>
    </source>
</reference>
<dbReference type="GO" id="GO:0009311">
    <property type="term" value="P:oligosaccharide metabolic process"/>
    <property type="evidence" value="ECO:0007669"/>
    <property type="project" value="InterPro"/>
</dbReference>
<dbReference type="AlphaFoldDB" id="A0A163BG90"/>
<name>A0A163BG90_9FLAO</name>
<dbReference type="Pfam" id="PF22422">
    <property type="entry name" value="MGH1-like_GH"/>
    <property type="match status" value="1"/>
</dbReference>
<feature type="domain" description="Mannosylglycerate hydrolase MGH1-like glycoside hydrolase" evidence="4">
    <location>
        <begin position="128"/>
        <end position="455"/>
    </location>
</feature>
<keyword evidence="2" id="KW-0378">Hydrolase</keyword>
<evidence type="ECO:0000259" key="4">
    <source>
        <dbReference type="Pfam" id="PF22422"/>
    </source>
</evidence>
<dbReference type="Gene3D" id="1.50.10.10">
    <property type="match status" value="1"/>
</dbReference>
<organism evidence="5 6">
    <name type="scientific">Aquimarina aggregata</name>
    <dbReference type="NCBI Taxonomy" id="1642818"/>
    <lineage>
        <taxon>Bacteria</taxon>
        <taxon>Pseudomonadati</taxon>
        <taxon>Bacteroidota</taxon>
        <taxon>Flavobacteriia</taxon>
        <taxon>Flavobacteriales</taxon>
        <taxon>Flavobacteriaceae</taxon>
        <taxon>Aquimarina</taxon>
    </lineage>
</organism>
<keyword evidence="6" id="KW-1185">Reference proteome</keyword>
<dbReference type="InterPro" id="IPR004888">
    <property type="entry name" value="Glycoside_hydrolase_63"/>
</dbReference>
<evidence type="ECO:0000256" key="1">
    <source>
        <dbReference type="ARBA" id="ARBA00010833"/>
    </source>
</evidence>
<dbReference type="Proteomes" id="UP000076715">
    <property type="component" value="Unassembled WGS sequence"/>
</dbReference>
<dbReference type="InterPro" id="IPR008928">
    <property type="entry name" value="6-hairpin_glycosidase_sf"/>
</dbReference>
<gene>
    <name evidence="5" type="ORF">AWE51_21915</name>
</gene>